<evidence type="ECO:0000313" key="2">
    <source>
        <dbReference type="Proteomes" id="UP000196052"/>
    </source>
</evidence>
<evidence type="ECO:0000313" key="1">
    <source>
        <dbReference type="EMBL" id="SCC02423.1"/>
    </source>
</evidence>
<organism evidence="1 2">
    <name type="scientific">Bacillus wiedmannii</name>
    <dbReference type="NCBI Taxonomy" id="1890302"/>
    <lineage>
        <taxon>Bacteria</taxon>
        <taxon>Bacillati</taxon>
        <taxon>Bacillota</taxon>
        <taxon>Bacilli</taxon>
        <taxon>Bacillales</taxon>
        <taxon>Bacillaceae</taxon>
        <taxon>Bacillus</taxon>
        <taxon>Bacillus cereus group</taxon>
    </lineage>
</organism>
<dbReference type="Proteomes" id="UP000196052">
    <property type="component" value="Unassembled WGS sequence"/>
</dbReference>
<dbReference type="AlphaFoldDB" id="A0A1C4B6C6"/>
<sequence>MDPGTWGWHERIRKSVEEISSDKPSQMSLRIGQHFKHELYTYRFEITNIKILDEKPDYNESLYSTAEIHITTYIPNNPDNKDIKIKDYTIRPEAINTDKWLLINDSEG</sequence>
<proteinExistence type="predicted"/>
<accession>A0A1C4B6C6</accession>
<name>A0A1C4B6C6_9BACI</name>
<protein>
    <submittedName>
        <fullName evidence="1">Uncharacterized protein</fullName>
    </submittedName>
</protein>
<gene>
    <name evidence="1" type="ORF">BC05F1_01143</name>
</gene>
<dbReference type="RefSeq" id="WP_088121554.1">
    <property type="nucleotide sequence ID" value="NZ_FMBE01000013.1"/>
</dbReference>
<dbReference type="EMBL" id="FMBE01000013">
    <property type="protein sequence ID" value="SCC02423.1"/>
    <property type="molecule type" value="Genomic_DNA"/>
</dbReference>
<reference evidence="2" key="1">
    <citation type="submission" date="2016-08" db="EMBL/GenBank/DDBJ databases">
        <authorList>
            <person name="Loux V."/>
            <person name="Rue O."/>
        </authorList>
    </citation>
    <scope>NUCLEOTIDE SEQUENCE [LARGE SCALE GENOMIC DNA]</scope>
    <source>
        <strain evidence="2">INRA Bc05-F1</strain>
    </source>
</reference>